<protein>
    <submittedName>
        <fullName evidence="1">Uncharacterized protein</fullName>
    </submittedName>
</protein>
<sequence length="88" mass="10613">MLRFFLCFFLKRKMSNKFKNYVRSGIRCNLAMMKVRTPQKRGDSSESVSHEFFVLAISHKAKTMPLCLYNKCKEENKRYWLWGHLPIF</sequence>
<evidence type="ECO:0000313" key="2">
    <source>
        <dbReference type="Proteomes" id="UP000016511"/>
    </source>
</evidence>
<dbReference type="HOGENOM" id="CLU_2462391_0_0_9"/>
<dbReference type="AlphaFoldDB" id="U1YD31"/>
<comment type="caution">
    <text evidence="1">The sequence shown here is derived from an EMBL/GenBank/DDBJ whole genome shotgun (WGS) entry which is preliminary data.</text>
</comment>
<gene>
    <name evidence="1" type="ORF">HMPREF0083_03271</name>
</gene>
<keyword evidence="2" id="KW-1185">Reference proteome</keyword>
<evidence type="ECO:0000313" key="1">
    <source>
        <dbReference type="EMBL" id="ERI08696.1"/>
    </source>
</evidence>
<proteinExistence type="predicted"/>
<dbReference type="EMBL" id="AWSJ01000197">
    <property type="protein sequence ID" value="ERI08696.1"/>
    <property type="molecule type" value="Genomic_DNA"/>
</dbReference>
<reference evidence="1 2" key="1">
    <citation type="submission" date="2013-08" db="EMBL/GenBank/DDBJ databases">
        <authorList>
            <person name="Weinstock G."/>
            <person name="Sodergren E."/>
            <person name="Wylie T."/>
            <person name="Fulton L."/>
            <person name="Fulton R."/>
            <person name="Fronick C."/>
            <person name="O'Laughlin M."/>
            <person name="Godfrey J."/>
            <person name="Miner T."/>
            <person name="Herter B."/>
            <person name="Appelbaum E."/>
            <person name="Cordes M."/>
            <person name="Lek S."/>
            <person name="Wollam A."/>
            <person name="Pepin K.H."/>
            <person name="Palsikar V.B."/>
            <person name="Mitreva M."/>
            <person name="Wilson R.K."/>
        </authorList>
    </citation>
    <scope>NUCLEOTIDE SEQUENCE [LARGE SCALE GENOMIC DNA]</scope>
    <source>
        <strain evidence="1 2">ATCC 12856</strain>
    </source>
</reference>
<name>U1YD31_ANEAE</name>
<accession>U1YD31</accession>
<dbReference type="Proteomes" id="UP000016511">
    <property type="component" value="Unassembled WGS sequence"/>
</dbReference>
<organism evidence="1 2">
    <name type="scientific">Aneurinibacillus aneurinilyticus ATCC 12856</name>
    <dbReference type="NCBI Taxonomy" id="649747"/>
    <lineage>
        <taxon>Bacteria</taxon>
        <taxon>Bacillati</taxon>
        <taxon>Bacillota</taxon>
        <taxon>Bacilli</taxon>
        <taxon>Bacillales</taxon>
        <taxon>Paenibacillaceae</taxon>
        <taxon>Aneurinibacillus group</taxon>
        <taxon>Aneurinibacillus</taxon>
    </lineage>
</organism>